<gene>
    <name evidence="2" type="ORF">CCALI_00071</name>
</gene>
<proteinExistence type="predicted"/>
<dbReference type="GO" id="GO:0016491">
    <property type="term" value="F:oxidoreductase activity"/>
    <property type="evidence" value="ECO:0007669"/>
    <property type="project" value="InterPro"/>
</dbReference>
<dbReference type="HOGENOM" id="CLU_072123_2_0_0"/>
<accession>S0ESM4</accession>
<dbReference type="Pfam" id="PF00578">
    <property type="entry name" value="AhpC-TSA"/>
    <property type="match status" value="1"/>
</dbReference>
<dbReference type="RefSeq" id="WP_016481474.1">
    <property type="nucleotide sequence ID" value="NC_021487.1"/>
</dbReference>
<dbReference type="Gene3D" id="3.40.30.10">
    <property type="entry name" value="Glutaredoxin"/>
    <property type="match status" value="1"/>
</dbReference>
<sequence>MPSSLQKDTTPTLQLGEKAPDASVQLADSGEAVALSCFWTQRPTLFVFLRHFGCPFCVELVHQLRQAKDQFIGANVQVALITLGTPERTQNFCQQQRLDAPFICLSDPTREAYRAFALGRASLAQFTTSHVISSAFRAMLHKHFSLLPQGDPFQMPGVFLVDHQGTIRYAHYYNDIADNPTISELQEVIRQL</sequence>
<dbReference type="Proteomes" id="UP000014227">
    <property type="component" value="Chromosome I"/>
</dbReference>
<dbReference type="InterPro" id="IPR036249">
    <property type="entry name" value="Thioredoxin-like_sf"/>
</dbReference>
<evidence type="ECO:0000313" key="2">
    <source>
        <dbReference type="EMBL" id="CCW33910.1"/>
    </source>
</evidence>
<dbReference type="SUPFAM" id="SSF52833">
    <property type="entry name" value="Thioredoxin-like"/>
    <property type="match status" value="1"/>
</dbReference>
<dbReference type="AlphaFoldDB" id="S0ESM4"/>
<dbReference type="eggNOG" id="COG1225">
    <property type="taxonomic scope" value="Bacteria"/>
</dbReference>
<name>S0ESM4_CHTCT</name>
<organism evidence="2 3">
    <name type="scientific">Chthonomonas calidirosea (strain DSM 23976 / ICMP 18418 / T49)</name>
    <dbReference type="NCBI Taxonomy" id="1303518"/>
    <lineage>
        <taxon>Bacteria</taxon>
        <taxon>Bacillati</taxon>
        <taxon>Armatimonadota</taxon>
        <taxon>Chthonomonadia</taxon>
        <taxon>Chthonomonadales</taxon>
        <taxon>Chthonomonadaceae</taxon>
        <taxon>Chthonomonas</taxon>
    </lineage>
</organism>
<evidence type="ECO:0000259" key="1">
    <source>
        <dbReference type="PROSITE" id="PS51352"/>
    </source>
</evidence>
<keyword evidence="3" id="KW-1185">Reference proteome</keyword>
<dbReference type="PROSITE" id="PS51352">
    <property type="entry name" value="THIOREDOXIN_2"/>
    <property type="match status" value="1"/>
</dbReference>
<dbReference type="GO" id="GO:0016209">
    <property type="term" value="F:antioxidant activity"/>
    <property type="evidence" value="ECO:0007669"/>
    <property type="project" value="InterPro"/>
</dbReference>
<reference evidence="3" key="1">
    <citation type="submission" date="2013-03" db="EMBL/GenBank/DDBJ databases">
        <title>Genome sequence of Chthonomonas calidirosea, the first sequenced genome from the Armatimonadetes phylum (formally candidate division OP10).</title>
        <authorList>
            <person name="Lee K.C.Y."/>
            <person name="Morgan X.C."/>
            <person name="Dunfield P.F."/>
            <person name="Tamas I."/>
            <person name="Houghton K.M."/>
            <person name="Vyssotski M."/>
            <person name="Ryan J.L.J."/>
            <person name="Lagutin K."/>
            <person name="McDonald I.R."/>
            <person name="Stott M.B."/>
        </authorList>
    </citation>
    <scope>NUCLEOTIDE SEQUENCE [LARGE SCALE GENOMIC DNA]</scope>
    <source>
        <strain evidence="3">DSM 23976 / ICMP 18418 / T49</strain>
    </source>
</reference>
<dbReference type="InterPro" id="IPR032801">
    <property type="entry name" value="PXL2A/B/C"/>
</dbReference>
<dbReference type="NCBIfam" id="NF040769">
    <property type="entry name" value="SelL_rel_redox"/>
    <property type="match status" value="1"/>
</dbReference>
<evidence type="ECO:0000313" key="3">
    <source>
        <dbReference type="Proteomes" id="UP000014227"/>
    </source>
</evidence>
<dbReference type="InterPro" id="IPR000866">
    <property type="entry name" value="AhpC/TSA"/>
</dbReference>
<dbReference type="CDD" id="cd02970">
    <property type="entry name" value="PRX_like2"/>
    <property type="match status" value="1"/>
</dbReference>
<dbReference type="OrthoDB" id="200319at2"/>
<dbReference type="PANTHER" id="PTHR28630:SF3">
    <property type="entry name" value="PEROXIREDOXIN-LIKE 2C"/>
    <property type="match status" value="1"/>
</dbReference>
<dbReference type="KEGG" id="ccz:CCALI_00071"/>
<feature type="domain" description="Thioredoxin" evidence="1">
    <location>
        <begin position="13"/>
        <end position="192"/>
    </location>
</feature>
<dbReference type="EMBL" id="HF951689">
    <property type="protein sequence ID" value="CCW33910.1"/>
    <property type="molecule type" value="Genomic_DNA"/>
</dbReference>
<dbReference type="InterPro" id="IPR013766">
    <property type="entry name" value="Thioredoxin_domain"/>
</dbReference>
<dbReference type="InParanoid" id="S0ESM4"/>
<dbReference type="PANTHER" id="PTHR28630">
    <property type="match status" value="1"/>
</dbReference>
<dbReference type="PATRIC" id="fig|1303518.3.peg.72"/>
<protein>
    <submittedName>
        <fullName evidence="2">Peroxiredoxin</fullName>
    </submittedName>
</protein>